<reference evidence="7 8" key="1">
    <citation type="journal article" date="2013" name="ISME J.">
        <title>A metabolic model for members of the genus Tetrasphaera involved in enhanced biological phosphorus removal.</title>
        <authorList>
            <person name="Kristiansen R."/>
            <person name="Nguyen H.T.T."/>
            <person name="Saunders A.M."/>
            <person name="Nielsen J.L."/>
            <person name="Wimmer R."/>
            <person name="Le V.Q."/>
            <person name="McIlroy S.J."/>
            <person name="Petrovski S."/>
            <person name="Seviour R.J."/>
            <person name="Calteau A."/>
            <person name="Nielsen K.L."/>
            <person name="Nielsen P.H."/>
        </authorList>
    </citation>
    <scope>NUCLEOTIDE SEQUENCE [LARGE SCALE GENOMIC DNA]</scope>
    <source>
        <strain evidence="7 8">Ben 74</strain>
    </source>
</reference>
<keyword evidence="7" id="KW-0560">Oxidoreductase</keyword>
<dbReference type="STRING" id="1193518.BN13_40022"/>
<dbReference type="SUPFAM" id="SSF53223">
    <property type="entry name" value="Aminoacid dehydrogenase-like, N-terminal domain"/>
    <property type="match status" value="1"/>
</dbReference>
<evidence type="ECO:0000259" key="4">
    <source>
        <dbReference type="Pfam" id="PF21075"/>
    </source>
</evidence>
<gene>
    <name evidence="7" type="primary">gdhB</name>
    <name evidence="7" type="ORF">BN13_40022</name>
</gene>
<dbReference type="InterPro" id="IPR036291">
    <property type="entry name" value="NAD(P)-bd_dom_sf"/>
</dbReference>
<dbReference type="Pfam" id="PF21075">
    <property type="entry name" value="GDH_ACT1"/>
    <property type="match status" value="1"/>
</dbReference>
<dbReference type="InterPro" id="IPR024727">
    <property type="entry name" value="NAD_Glu_DH_N_ACT1"/>
</dbReference>
<dbReference type="Gene3D" id="3.40.50.720">
    <property type="entry name" value="NAD(P)-binding Rossmann-like Domain"/>
    <property type="match status" value="1"/>
</dbReference>
<protein>
    <submittedName>
        <fullName evidence="7">NAD-specific glutamate dehydrogenase</fullName>
        <ecNumber evidence="7">1.4.1.2</ecNumber>
    </submittedName>
</protein>
<dbReference type="Pfam" id="PF21073">
    <property type="entry name" value="GDH_HM1"/>
    <property type="match status" value="1"/>
</dbReference>
<dbReference type="PIRSF" id="PIRSF036761">
    <property type="entry name" value="GDH_Mll4104"/>
    <property type="match status" value="1"/>
</dbReference>
<dbReference type="Pfam" id="PF21076">
    <property type="entry name" value="GDH_ACT2"/>
    <property type="match status" value="1"/>
</dbReference>
<organism evidence="7 8">
    <name type="scientific">Nostocoides jenkinsii Ben 74</name>
    <dbReference type="NCBI Taxonomy" id="1193518"/>
    <lineage>
        <taxon>Bacteria</taxon>
        <taxon>Bacillati</taxon>
        <taxon>Actinomycetota</taxon>
        <taxon>Actinomycetes</taxon>
        <taxon>Micrococcales</taxon>
        <taxon>Intrasporangiaceae</taxon>
        <taxon>Nostocoides</taxon>
    </lineage>
</organism>
<evidence type="ECO:0000313" key="8">
    <source>
        <dbReference type="Proteomes" id="UP000035720"/>
    </source>
</evidence>
<dbReference type="GO" id="GO:0006538">
    <property type="term" value="P:L-glutamate catabolic process"/>
    <property type="evidence" value="ECO:0007669"/>
    <property type="project" value="InterPro"/>
</dbReference>
<dbReference type="Pfam" id="PF21079">
    <property type="entry name" value="GDH_HM2"/>
    <property type="match status" value="1"/>
</dbReference>
<name>A0A077MC94_9MICO</name>
<dbReference type="Pfam" id="PF05088">
    <property type="entry name" value="Bac_GDH_CD"/>
    <property type="match status" value="1"/>
</dbReference>
<comment type="caution">
    <text evidence="7">The sequence shown here is derived from an EMBL/GenBank/DDBJ whole genome shotgun (WGS) entry which is preliminary data.</text>
</comment>
<dbReference type="EC" id="1.4.1.2" evidence="7"/>
<dbReference type="InterPro" id="IPR007780">
    <property type="entry name" value="NAD_Glu_DH_bac"/>
</dbReference>
<feature type="domain" description="NAD-specific glutamate dehydrogenase C-terminal" evidence="3">
    <location>
        <begin position="1281"/>
        <end position="1618"/>
    </location>
</feature>
<dbReference type="GO" id="GO:0004069">
    <property type="term" value="F:L-aspartate:2-oxoglutarate aminotransferase activity"/>
    <property type="evidence" value="ECO:0007669"/>
    <property type="project" value="InterPro"/>
</dbReference>
<dbReference type="Pfam" id="PF21074">
    <property type="entry name" value="GDH_C"/>
    <property type="match status" value="1"/>
</dbReference>
<dbReference type="PANTHER" id="PTHR43403">
    <property type="entry name" value="NAD-SPECIFIC GLUTAMATE DEHYDROGENASE"/>
    <property type="match status" value="1"/>
</dbReference>
<keyword evidence="8" id="KW-1185">Reference proteome</keyword>
<dbReference type="InterPro" id="IPR049064">
    <property type="entry name" value="NAD_Glu_DH_ACT3"/>
</dbReference>
<proteinExistence type="predicted"/>
<evidence type="ECO:0000313" key="7">
    <source>
        <dbReference type="EMBL" id="CCI53470.1"/>
    </source>
</evidence>
<feature type="domain" description="NAD-glutamate dehydrogenase N-terminal ACT1" evidence="4">
    <location>
        <begin position="30"/>
        <end position="181"/>
    </location>
</feature>
<dbReference type="SUPFAM" id="SSF51735">
    <property type="entry name" value="NAD(P)-binding Rossmann-fold domains"/>
    <property type="match status" value="1"/>
</dbReference>
<dbReference type="InterPro" id="IPR028971">
    <property type="entry name" value="NAD-GDH_cat"/>
</dbReference>
<accession>A0A077MC94</accession>
<evidence type="ECO:0000256" key="1">
    <source>
        <dbReference type="SAM" id="MobiDB-lite"/>
    </source>
</evidence>
<dbReference type="PANTHER" id="PTHR43403:SF1">
    <property type="entry name" value="NAD-SPECIFIC GLUTAMATE DEHYDROGENASE"/>
    <property type="match status" value="1"/>
</dbReference>
<feature type="region of interest" description="Disordered" evidence="1">
    <location>
        <begin position="1"/>
        <end position="21"/>
    </location>
</feature>
<dbReference type="EMBL" id="CAJC01000150">
    <property type="protein sequence ID" value="CCI53470.1"/>
    <property type="molecule type" value="Genomic_DNA"/>
</dbReference>
<dbReference type="Pfam" id="PF21077">
    <property type="entry name" value="GDH_ACT3"/>
    <property type="match status" value="1"/>
</dbReference>
<dbReference type="Proteomes" id="UP000035720">
    <property type="component" value="Unassembled WGS sequence"/>
</dbReference>
<evidence type="ECO:0000259" key="3">
    <source>
        <dbReference type="Pfam" id="PF21074"/>
    </source>
</evidence>
<sequence length="1624" mass="179401">MPKDAAARKERLEDAARRGEAKGSPPLLDFLSAYYRHVPAEEVLARSSDDLLAIALAHHDLAQARPSGTSTVTCLNPSIDGEGWTSPHTVIQIVTDDKPFLVDSVTAYLESAGRGIHTVFHPLLVVRRSADGRYEELVLDQGDDADPAAPPAFGEMRESWIHIEIDRESDAAHRAEIATALTRVLGDVQEAIEDWPKMTSRAATLAAELRANAPAGVSAQECERAADFLDWMADNNFTFLGARDYTLTGDDTAGELAAISGSGLGLLRADADMTSALTKITGPALEKARERRVLFVTKANSRATVHRPVYLDYIGVRTFDASGAVTGEHRFLGLFTSSAYAESVLRIPYVKDKVAEVMAASGFDADSHSGKDLLGILDRYPRDEVLQASPAQLLDVATQVVHLREKRRCRVFFRLDDFGRFVSALVFIPRDRYNTAVRQRMEAILTEAFDATSVDFTTRVSESALAQVHFVLRLGRPTHRLGVDEVALEAKIADATRTWDEDLLESARREVGEEETARLAGAYGRAFPTAYKEDFTVKQGVADLRHLDSLGESNATELVLYKPRFNPEAIRRFKLFRRDPLSLTQVLPLFTHMGVEVVDERPYAVSRRDGVAQHVYDFGLRVRDDRLWSSMTHARLRELFEGAVAAVWEGRAESDGFNALVLQAQLTWRQVVILRTIAKYLRQTRPAFSQRYIEDSLLANWQIATLLVRLFETRFDPDADADQGAGEGGGREEREQALVRQITEALDDVASLDHDRIIRAFLGVIRATLRTNFFQVDAQGEPKDYVSLKIDPKRVPELPAPRPQFEIWVYSPRVEGVHLRFGPVARGGLRWSDRREDFRTEVLGLVKAQMVKNSVIVPTGSKGGFFPKQLPDDPAERRAEGVAAYKIFISGLLDLTDNRVGAEIVPPPKVVRHDEDDPYLVVAADKGTATFSDIANGVSQDYGFWLDDAFASGGSSGYDHKGMGITARGAWESVKRHFREMGHDTQTEDFTVVGIGDMSGDVFGNGMLLSEHIRLVAAFDHRHVFVDPDPDAERSFAERQRLFNLPGSSWASYDTSLISEGGGVWARTLKSVPVSAQMRAALGLADDVTSMTPTDLIHAVLLAPVDLLWNGGIGTYVKADSESNEEVGDRANDAIRVNGGDVRVKVIGEGGNLGLSQRGRIEAALAGVRVNTDAIDNSAGVDTSDHEVNIKILLQEVVRREDLTLKQRNKVLASMTDEVASQVLRDNYEQNVLLGNARAQQHAMVEVHQRLIHWLEERGELDRDLEFLPSDIEIGERAEAGLGLTSPEFAVLVAYAKLALKADLLPTGLPDDPWFQQTLGDYFPGPIKEGFADVITEHPLRREIITNSVANSLINRGGITFVYRAMEETGARAEQIARAYVIAREVFGLADFVAQIEALDNVVPTEAQTRLYLEFRRLLDRSVRWFVANRPVALDVAGELERYSGIVRDWSPRLPDVLVATEADRLRANAETYAADGVLEDLATRAAGLLDAFSLLDCADLSLLTGEPADHLVPLYFRVSERFAIDAMLQRITQLPRGDRWDALARGALRDDLYGVLKSLTLNVIEATDADAAPADRLAAWVTAHEDDLTRAQRALAGIDRLEAPTIAAMSVALRTLRSLVRLG</sequence>
<dbReference type="InterPro" id="IPR049062">
    <property type="entry name" value="NAD_Glu_DH_ACT2"/>
</dbReference>
<dbReference type="InterPro" id="IPR046346">
    <property type="entry name" value="Aminoacid_DH-like_N_sf"/>
</dbReference>
<evidence type="ECO:0000259" key="5">
    <source>
        <dbReference type="Pfam" id="PF21076"/>
    </source>
</evidence>
<evidence type="ECO:0000259" key="6">
    <source>
        <dbReference type="Pfam" id="PF21077"/>
    </source>
</evidence>
<feature type="domain" description="NAD-glutamate dehydrogenase ACT2" evidence="5">
    <location>
        <begin position="410"/>
        <end position="500"/>
    </location>
</feature>
<dbReference type="GO" id="GO:0004352">
    <property type="term" value="F:glutamate dehydrogenase (NAD+) activity"/>
    <property type="evidence" value="ECO:0007669"/>
    <property type="project" value="UniProtKB-EC"/>
</dbReference>
<feature type="domain" description="NAD-glutamate dehydrogenase catalytic" evidence="2">
    <location>
        <begin position="741"/>
        <end position="1235"/>
    </location>
</feature>
<dbReference type="Pfam" id="PF21078">
    <property type="entry name" value="GDH_HM3"/>
    <property type="match status" value="1"/>
</dbReference>
<dbReference type="InterPro" id="IPR048381">
    <property type="entry name" value="GDH_C"/>
</dbReference>
<dbReference type="InterPro" id="IPR049056">
    <property type="entry name" value="NAD_Glu_DH_HM3"/>
</dbReference>
<feature type="domain" description="NAD-glutamate dehydrogenase ACT3" evidence="6">
    <location>
        <begin position="557"/>
        <end position="625"/>
    </location>
</feature>
<dbReference type="InterPro" id="IPR049059">
    <property type="entry name" value="NAD_Glu_DH_HM1"/>
</dbReference>
<evidence type="ECO:0000259" key="2">
    <source>
        <dbReference type="Pfam" id="PF05088"/>
    </source>
</evidence>
<dbReference type="InterPro" id="IPR049058">
    <property type="entry name" value="NAD_Glu_DH_HM2"/>
</dbReference>